<keyword evidence="6" id="KW-0472">Membrane</keyword>
<keyword evidence="3 5" id="KW-0560">Oxidoreductase</keyword>
<reference evidence="7" key="1">
    <citation type="submission" date="2016-08" db="EMBL/GenBank/DDBJ databases">
        <authorList>
            <person name="Yan J."/>
        </authorList>
    </citation>
    <scope>NUCLEOTIDE SEQUENCE</scope>
    <source>
        <strain evidence="7">CSS-01s</strain>
    </source>
</reference>
<organism evidence="7 8">
    <name type="scientific">Lasiodiplodia theobromae</name>
    <dbReference type="NCBI Taxonomy" id="45133"/>
    <lineage>
        <taxon>Eukaryota</taxon>
        <taxon>Fungi</taxon>
        <taxon>Dikarya</taxon>
        <taxon>Ascomycota</taxon>
        <taxon>Pezizomycotina</taxon>
        <taxon>Dothideomycetes</taxon>
        <taxon>Dothideomycetes incertae sedis</taxon>
        <taxon>Botryosphaeriales</taxon>
        <taxon>Botryosphaeriaceae</taxon>
        <taxon>Lasiodiplodia</taxon>
    </lineage>
</organism>
<dbReference type="SUPFAM" id="SSF48264">
    <property type="entry name" value="Cytochrome P450"/>
    <property type="match status" value="1"/>
</dbReference>
<dbReference type="GO" id="GO:0004497">
    <property type="term" value="F:monooxygenase activity"/>
    <property type="evidence" value="ECO:0007669"/>
    <property type="project" value="UniProtKB-KW"/>
</dbReference>
<dbReference type="PROSITE" id="PS00086">
    <property type="entry name" value="CYTOCHROME_P450"/>
    <property type="match status" value="1"/>
</dbReference>
<accession>A0A8H7MBC3</accession>
<dbReference type="PANTHER" id="PTHR24305:SF235">
    <property type="entry name" value="CYTOCHROME P450 MONOOXYGENASE APDB-RELATED"/>
    <property type="match status" value="1"/>
</dbReference>
<name>A0A8H7MBC3_9PEZI</name>
<dbReference type="Gene3D" id="1.10.630.10">
    <property type="entry name" value="Cytochrome P450"/>
    <property type="match status" value="1"/>
</dbReference>
<evidence type="ECO:0000256" key="2">
    <source>
        <dbReference type="ARBA" id="ARBA00022723"/>
    </source>
</evidence>
<keyword evidence="6" id="KW-1133">Transmembrane helix</keyword>
<comment type="caution">
    <text evidence="7">The sequence shown here is derived from an EMBL/GenBank/DDBJ whole genome shotgun (WGS) entry which is preliminary data.</text>
</comment>
<keyword evidence="5" id="KW-0349">Heme</keyword>
<dbReference type="InterPro" id="IPR036396">
    <property type="entry name" value="Cyt_P450_sf"/>
</dbReference>
<dbReference type="EMBL" id="MDYX01000037">
    <property type="protein sequence ID" value="KAF9630264.1"/>
    <property type="molecule type" value="Genomic_DNA"/>
</dbReference>
<sequence>MLSTSQVHVIGLIPKSAYGTCLALGLVLLAIYIYDQFNLVRYRLAKVLAQQMGYFKNAQGEKMKELSFNSRFVRFSQGHAMSEQGVALAGTDPYLTWNDGKPEVVLTRPEHVKDFFGRESKGARFLLFFHSPSQPRHLANSSFNTGHAKPPHMGMGPYFDRVLGSSVGVLNGDKWKAMRRVFEPHLSHQMAMAFSARFGREVAAWMAELPAEWAKAAGADGAPFVVDAATACRFLPFKLVALALYGDALSEKAYERLLELNALHEKVMLRAFFGKAERSEVFSRLPSESKALMDQFEREWRDFNLEIIERAEKLSCPVAKMHPSVLDGSVTERQFLHTIDEILFANIDVTSSVLAFLLINLARNRTAQTQLRAEILANAADPDAFVQKTDTLLERTCMESIRLCPAAWFSLPEHATADTTVGGFAIPAGTPCIIDWWRLNTQSPVWTKPACFAGDGDGAPDGTAFHPQRFAALAPQEYRWSFLRFGLGSRKCIGKNFGGVIMKAFLVPVLREWRLESVGLTREEEKGLVETRQDRFAVTPDRRVRFVPV</sequence>
<feature type="transmembrane region" description="Helical" evidence="6">
    <location>
        <begin position="12"/>
        <end position="34"/>
    </location>
</feature>
<keyword evidence="6" id="KW-0812">Transmembrane</keyword>
<proteinExistence type="inferred from homology"/>
<dbReference type="GO" id="GO:0005506">
    <property type="term" value="F:iron ion binding"/>
    <property type="evidence" value="ECO:0007669"/>
    <property type="project" value="InterPro"/>
</dbReference>
<evidence type="ECO:0000313" key="8">
    <source>
        <dbReference type="Proteomes" id="UP000627934"/>
    </source>
</evidence>
<evidence type="ECO:0000256" key="4">
    <source>
        <dbReference type="ARBA" id="ARBA00023004"/>
    </source>
</evidence>
<evidence type="ECO:0000256" key="3">
    <source>
        <dbReference type="ARBA" id="ARBA00023002"/>
    </source>
</evidence>
<protein>
    <submittedName>
        <fullName evidence="7">Cytochrome P450</fullName>
    </submittedName>
</protein>
<keyword evidence="4 5" id="KW-0408">Iron</keyword>
<dbReference type="InterPro" id="IPR050121">
    <property type="entry name" value="Cytochrome_P450_monoxygenase"/>
</dbReference>
<reference evidence="7" key="2">
    <citation type="journal article" date="2018" name="DNA Res.">
        <title>Comparative genome and transcriptome analyses reveal adaptations to opportunistic infections in woody plant degrading pathogens of Botryosphaeriaceae.</title>
        <authorList>
            <person name="Yan J.Y."/>
            <person name="Zhao W.S."/>
            <person name="Chen Z."/>
            <person name="Xing Q.K."/>
            <person name="Zhang W."/>
            <person name="Chethana K.W.T."/>
            <person name="Xue M.F."/>
            <person name="Xu J.P."/>
            <person name="Phillips A.J.L."/>
            <person name="Wang Y."/>
            <person name="Liu J.H."/>
            <person name="Liu M."/>
            <person name="Zhou Y."/>
            <person name="Jayawardena R.S."/>
            <person name="Manawasinghe I.S."/>
            <person name="Huang J.B."/>
            <person name="Qiao G.H."/>
            <person name="Fu C.Y."/>
            <person name="Guo F.F."/>
            <person name="Dissanayake A.J."/>
            <person name="Peng Y.L."/>
            <person name="Hyde K.D."/>
            <person name="Li X.H."/>
        </authorList>
    </citation>
    <scope>NUCLEOTIDE SEQUENCE</scope>
    <source>
        <strain evidence="7">CSS-01s</strain>
    </source>
</reference>
<dbReference type="AlphaFoldDB" id="A0A8H7MBC3"/>
<dbReference type="PANTHER" id="PTHR24305">
    <property type="entry name" value="CYTOCHROME P450"/>
    <property type="match status" value="1"/>
</dbReference>
<dbReference type="InterPro" id="IPR001128">
    <property type="entry name" value="Cyt_P450"/>
</dbReference>
<dbReference type="Pfam" id="PF00067">
    <property type="entry name" value="p450"/>
    <property type="match status" value="1"/>
</dbReference>
<comment type="similarity">
    <text evidence="5">Belongs to the cytochrome P450 family.</text>
</comment>
<dbReference type="Proteomes" id="UP000627934">
    <property type="component" value="Unassembled WGS sequence"/>
</dbReference>
<evidence type="ECO:0000256" key="1">
    <source>
        <dbReference type="ARBA" id="ARBA00001971"/>
    </source>
</evidence>
<comment type="cofactor">
    <cofactor evidence="1">
        <name>heme</name>
        <dbReference type="ChEBI" id="CHEBI:30413"/>
    </cofactor>
</comment>
<keyword evidence="2 5" id="KW-0479">Metal-binding</keyword>
<dbReference type="GO" id="GO:0016705">
    <property type="term" value="F:oxidoreductase activity, acting on paired donors, with incorporation or reduction of molecular oxygen"/>
    <property type="evidence" value="ECO:0007669"/>
    <property type="project" value="InterPro"/>
</dbReference>
<dbReference type="InterPro" id="IPR017972">
    <property type="entry name" value="Cyt_P450_CS"/>
</dbReference>
<dbReference type="GO" id="GO:0020037">
    <property type="term" value="F:heme binding"/>
    <property type="evidence" value="ECO:0007669"/>
    <property type="project" value="InterPro"/>
</dbReference>
<evidence type="ECO:0000256" key="6">
    <source>
        <dbReference type="SAM" id="Phobius"/>
    </source>
</evidence>
<dbReference type="GO" id="GO:0044550">
    <property type="term" value="P:secondary metabolite biosynthetic process"/>
    <property type="evidence" value="ECO:0007669"/>
    <property type="project" value="UniProtKB-ARBA"/>
</dbReference>
<gene>
    <name evidence="7" type="ORF">BFW01_g445</name>
</gene>
<keyword evidence="5" id="KW-0503">Monooxygenase</keyword>
<evidence type="ECO:0000313" key="7">
    <source>
        <dbReference type="EMBL" id="KAF9630264.1"/>
    </source>
</evidence>
<evidence type="ECO:0000256" key="5">
    <source>
        <dbReference type="RuleBase" id="RU000461"/>
    </source>
</evidence>